<sequence>MDDRFINNLVTIAIPARRDIEILRLCMETAFSWWGGLRAPGTWRARLEGGLGPCSALSRGRGLPMLVRSPVTGQTKWFLRRLPVDQRSHPLEGSPSRGRLFFFYEKDTRYFD</sequence>
<comment type="caution">
    <text evidence="1">The sequence shown here is derived from an EMBL/GenBank/DDBJ whole genome shotgun (WGS) entry which is preliminary data.</text>
</comment>
<organism evidence="1 2">
    <name type="scientific">Portunus trituberculatus</name>
    <name type="common">Swimming crab</name>
    <name type="synonym">Neptunus trituberculatus</name>
    <dbReference type="NCBI Taxonomy" id="210409"/>
    <lineage>
        <taxon>Eukaryota</taxon>
        <taxon>Metazoa</taxon>
        <taxon>Ecdysozoa</taxon>
        <taxon>Arthropoda</taxon>
        <taxon>Crustacea</taxon>
        <taxon>Multicrustacea</taxon>
        <taxon>Malacostraca</taxon>
        <taxon>Eumalacostraca</taxon>
        <taxon>Eucarida</taxon>
        <taxon>Decapoda</taxon>
        <taxon>Pleocyemata</taxon>
        <taxon>Brachyura</taxon>
        <taxon>Eubrachyura</taxon>
        <taxon>Portunoidea</taxon>
        <taxon>Portunidae</taxon>
        <taxon>Portuninae</taxon>
        <taxon>Portunus</taxon>
    </lineage>
</organism>
<gene>
    <name evidence="1" type="ORF">E2C01_022642</name>
</gene>
<name>A0A5B7E8G4_PORTR</name>
<accession>A0A5B7E8G4</accession>
<dbReference type="Proteomes" id="UP000324222">
    <property type="component" value="Unassembled WGS sequence"/>
</dbReference>
<protein>
    <submittedName>
        <fullName evidence="1">Uncharacterized protein</fullName>
    </submittedName>
</protein>
<evidence type="ECO:0000313" key="2">
    <source>
        <dbReference type="Proteomes" id="UP000324222"/>
    </source>
</evidence>
<dbReference type="EMBL" id="VSRR010002067">
    <property type="protein sequence ID" value="MPC29413.1"/>
    <property type="molecule type" value="Genomic_DNA"/>
</dbReference>
<keyword evidence="2" id="KW-1185">Reference proteome</keyword>
<proteinExistence type="predicted"/>
<dbReference type="AlphaFoldDB" id="A0A5B7E8G4"/>
<evidence type="ECO:0000313" key="1">
    <source>
        <dbReference type="EMBL" id="MPC29413.1"/>
    </source>
</evidence>
<reference evidence="1 2" key="1">
    <citation type="submission" date="2019-05" db="EMBL/GenBank/DDBJ databases">
        <title>Another draft genome of Portunus trituberculatus and its Hox gene families provides insights of decapod evolution.</title>
        <authorList>
            <person name="Jeong J.-H."/>
            <person name="Song I."/>
            <person name="Kim S."/>
            <person name="Choi T."/>
            <person name="Kim D."/>
            <person name="Ryu S."/>
            <person name="Kim W."/>
        </authorList>
    </citation>
    <scope>NUCLEOTIDE SEQUENCE [LARGE SCALE GENOMIC DNA]</scope>
    <source>
        <tissue evidence="1">Muscle</tissue>
    </source>
</reference>